<dbReference type="InterPro" id="IPR032369">
    <property type="entry name" value="DUF4872"/>
</dbReference>
<reference evidence="4" key="1">
    <citation type="journal article" date="2019" name="Int. J. Syst. Evol. Microbiol.">
        <title>The Global Catalogue of Microorganisms (GCM) 10K type strain sequencing project: providing services to taxonomists for standard genome sequencing and annotation.</title>
        <authorList>
            <consortium name="The Broad Institute Genomics Platform"/>
            <consortium name="The Broad Institute Genome Sequencing Center for Infectious Disease"/>
            <person name="Wu L."/>
            <person name="Ma J."/>
        </authorList>
    </citation>
    <scope>NUCLEOTIDE SEQUENCE [LARGE SCALE GENOMIC DNA]</scope>
    <source>
        <strain evidence="4">JCM 17695</strain>
    </source>
</reference>
<dbReference type="Pfam" id="PF16169">
    <property type="entry name" value="DUF4872"/>
    <property type="match status" value="1"/>
</dbReference>
<organism evidence="3 4">
    <name type="scientific">Actinokineospora soli</name>
    <dbReference type="NCBI Taxonomy" id="1048753"/>
    <lineage>
        <taxon>Bacteria</taxon>
        <taxon>Bacillati</taxon>
        <taxon>Actinomycetota</taxon>
        <taxon>Actinomycetes</taxon>
        <taxon>Pseudonocardiales</taxon>
        <taxon>Pseudonocardiaceae</taxon>
        <taxon>Actinokineospora</taxon>
    </lineage>
</organism>
<feature type="domain" description="Butirosin biosynthesis protein H N-terminal" evidence="1">
    <location>
        <begin position="49"/>
        <end position="182"/>
    </location>
</feature>
<evidence type="ECO:0000313" key="3">
    <source>
        <dbReference type="EMBL" id="MFC7613136.1"/>
    </source>
</evidence>
<proteinExistence type="predicted"/>
<feature type="domain" description="DUF4872" evidence="2">
    <location>
        <begin position="196"/>
        <end position="339"/>
    </location>
</feature>
<sequence>MTAKKHLKARVRARMAKTGERYAAARAHVVGERRGPVTDHGWPLAGGAHPDSAAFAALLRHAGAPVDEALLFGIGGGIGAGYILWEFAHDDSRVVTLGFSHRWQYIGAHTRAAAQRLGVELLEHTTGGAKAAAAALTDRAPAMVWPDRYHLGYWHLPASLDGRGGHPVVAYAVGDGRVRVDDRNAAPLTVAEADFHRARARVGSFKNLTISVPGPVSITDDRLRAAVAGGLAAVVEHLSTPSDSFGLPAWRKWSRMLTDRRAAKGWPTVFADGRGLAGALASVWEGVSPLSAGGGSLRPLFADFLDAAARVLDRPALADEARRWRGIGALWQDLGDAALPADVPGLARLRELTAGVTAAVAEGDAAADERRAAAAELWELRRALDADRPVDGAVFADLAARLAALHREETAGIAALRAHTE</sequence>
<dbReference type="EMBL" id="JBHTEY010000004">
    <property type="protein sequence ID" value="MFC7613136.1"/>
    <property type="molecule type" value="Genomic_DNA"/>
</dbReference>
<gene>
    <name evidence="3" type="ORF">ACFQV2_05375</name>
</gene>
<dbReference type="Pfam" id="PF14399">
    <property type="entry name" value="BtrH_N"/>
    <property type="match status" value="1"/>
</dbReference>
<evidence type="ECO:0000259" key="1">
    <source>
        <dbReference type="Pfam" id="PF14399"/>
    </source>
</evidence>
<name>A0ABW2TIA6_9PSEU</name>
<evidence type="ECO:0000313" key="4">
    <source>
        <dbReference type="Proteomes" id="UP001596512"/>
    </source>
</evidence>
<keyword evidence="4" id="KW-1185">Reference proteome</keyword>
<comment type="caution">
    <text evidence="3">The sequence shown here is derived from an EMBL/GenBank/DDBJ whole genome shotgun (WGS) entry which is preliminary data.</text>
</comment>
<accession>A0ABW2TIA6</accession>
<evidence type="ECO:0000259" key="2">
    <source>
        <dbReference type="Pfam" id="PF16169"/>
    </source>
</evidence>
<protein>
    <submittedName>
        <fullName evidence="3">BtrH N-terminal domain-containing protein</fullName>
    </submittedName>
</protein>
<dbReference type="Proteomes" id="UP001596512">
    <property type="component" value="Unassembled WGS sequence"/>
</dbReference>
<dbReference type="InterPro" id="IPR026935">
    <property type="entry name" value="BtrH_N"/>
</dbReference>